<evidence type="ECO:0000313" key="2">
    <source>
        <dbReference type="EMBL" id="ADO84120.1"/>
    </source>
</evidence>
<accession>E3HDC0</accession>
<dbReference type="Proteomes" id="UP000006875">
    <property type="component" value="Plasmid pILYOP01"/>
</dbReference>
<dbReference type="RefSeq" id="WP_013388779.1">
    <property type="nucleotide sequence ID" value="NC_014633.1"/>
</dbReference>
<evidence type="ECO:0000313" key="3">
    <source>
        <dbReference type="Proteomes" id="UP000006875"/>
    </source>
</evidence>
<dbReference type="HOGENOM" id="CLU_088869_0_0_0"/>
<dbReference type="Gene3D" id="3.30.420.40">
    <property type="match status" value="2"/>
</dbReference>
<evidence type="ECO:0000259" key="1">
    <source>
        <dbReference type="SMART" id="SM00842"/>
    </source>
</evidence>
<dbReference type="AlphaFoldDB" id="E3HDC0"/>
<dbReference type="InterPro" id="IPR043129">
    <property type="entry name" value="ATPase_NBD"/>
</dbReference>
<proteinExistence type="predicted"/>
<dbReference type="InterPro" id="IPR050696">
    <property type="entry name" value="FtsA/MreB"/>
</dbReference>
<dbReference type="SMART" id="SM00842">
    <property type="entry name" value="FtsA"/>
    <property type="match status" value="1"/>
</dbReference>
<dbReference type="InterPro" id="IPR013366">
    <property type="entry name" value="EutJ"/>
</dbReference>
<dbReference type="SUPFAM" id="SSF53067">
    <property type="entry name" value="Actin-like ATPase domain"/>
    <property type="match status" value="2"/>
</dbReference>
<dbReference type="GO" id="GO:0051301">
    <property type="term" value="P:cell division"/>
    <property type="evidence" value="ECO:0007669"/>
    <property type="project" value="InterPro"/>
</dbReference>
<dbReference type="OrthoDB" id="306538at2"/>
<dbReference type="Pfam" id="PF11104">
    <property type="entry name" value="PilM_2"/>
    <property type="match status" value="1"/>
</dbReference>
<geneLocation type="plasmid" evidence="2 3">
    <name>pILYOP01</name>
</geneLocation>
<dbReference type="InterPro" id="IPR005883">
    <property type="entry name" value="PilM"/>
</dbReference>
<dbReference type="EMBL" id="CP002282">
    <property type="protein sequence ID" value="ADO84120.1"/>
    <property type="molecule type" value="Genomic_DNA"/>
</dbReference>
<keyword evidence="2" id="KW-0614">Plasmid</keyword>
<name>E3HDC0_ILYPC</name>
<gene>
    <name evidence="2" type="ordered locus">Ilyop_2360</name>
</gene>
<dbReference type="PANTHER" id="PTHR32432:SF3">
    <property type="entry name" value="ETHANOLAMINE UTILIZATION PROTEIN EUTJ"/>
    <property type="match status" value="1"/>
</dbReference>
<dbReference type="KEGG" id="ipo:Ilyop_2360"/>
<protein>
    <submittedName>
        <fullName evidence="2">Ethanolamine utilization protein EutJ family protein</fullName>
    </submittedName>
</protein>
<dbReference type="NCBIfam" id="NF011660">
    <property type="entry name" value="PRK15080.1"/>
    <property type="match status" value="1"/>
</dbReference>
<sequence>MNIKEANAYIKKFDEKIQKPSIISPDTEFYVGVDLGTANIVISVVDKNGEPLGGATYPSSVVKDGIVVDFIGAIKIVRDLKGKVEKDLGIEITEGFTAIPPGVEVGSVKAISNVIESAEIDVVRVIDEPTAAAKTLKITDGAVVDVGGGTTGISILKDGKVIFVADEPTGGTHMSLVLAGNYGITFDEAEELKKDKSKENEIFTTVKPVVEKMAAIVKKFLSGYDVDTIYLVGGACTFKGFDSVFEKELGKKIVKTYKPLLVTPLGIALTEVQGKA</sequence>
<feature type="domain" description="SHS2" evidence="1">
    <location>
        <begin position="30"/>
        <end position="236"/>
    </location>
</feature>
<dbReference type="PANTHER" id="PTHR32432">
    <property type="entry name" value="CELL DIVISION PROTEIN FTSA-RELATED"/>
    <property type="match status" value="1"/>
</dbReference>
<dbReference type="CDD" id="cd24047">
    <property type="entry name" value="ASKHA_NBD_EutJ"/>
    <property type="match status" value="1"/>
</dbReference>
<keyword evidence="3" id="KW-1185">Reference proteome</keyword>
<organism evidence="2 3">
    <name type="scientific">Ilyobacter polytropus (strain ATCC 51220 / DSM 2926 / LMG 16218 / CuHBu1)</name>
    <dbReference type="NCBI Taxonomy" id="572544"/>
    <lineage>
        <taxon>Bacteria</taxon>
        <taxon>Fusobacteriati</taxon>
        <taxon>Fusobacteriota</taxon>
        <taxon>Fusobacteriia</taxon>
        <taxon>Fusobacteriales</taxon>
        <taxon>Fusobacteriaceae</taxon>
        <taxon>Ilyobacter</taxon>
    </lineage>
</organism>
<dbReference type="InterPro" id="IPR003494">
    <property type="entry name" value="SHS2_FtsA"/>
</dbReference>
<dbReference type="NCBIfam" id="TIGR02529">
    <property type="entry name" value="EutJ"/>
    <property type="match status" value="1"/>
</dbReference>
<reference evidence="2 3" key="1">
    <citation type="journal article" date="2010" name="Stand. Genomic Sci.">
        <title>Complete genome sequence of Ilyobacter polytropus type strain (CuHbu1).</title>
        <authorList>
            <person name="Sikorski J."/>
            <person name="Chertkov O."/>
            <person name="Lapidus A."/>
            <person name="Nolan M."/>
            <person name="Lucas S."/>
            <person name="Del Rio T.G."/>
            <person name="Tice H."/>
            <person name="Cheng J.F."/>
            <person name="Tapia R."/>
            <person name="Han C."/>
            <person name="Goodwin L."/>
            <person name="Pitluck S."/>
            <person name="Liolios K."/>
            <person name="Ivanova N."/>
            <person name="Mavromatis K."/>
            <person name="Mikhailova N."/>
            <person name="Pati A."/>
            <person name="Chen A."/>
            <person name="Palaniappan K."/>
            <person name="Land M."/>
            <person name="Hauser L."/>
            <person name="Chang Y.J."/>
            <person name="Jeffries C.D."/>
            <person name="Brambilla E."/>
            <person name="Yasawong M."/>
            <person name="Rohde M."/>
            <person name="Pukall R."/>
            <person name="Spring S."/>
            <person name="Goker M."/>
            <person name="Woyke T."/>
            <person name="Bristow J."/>
            <person name="Eisen J.A."/>
            <person name="Markowitz V."/>
            <person name="Hugenholtz P."/>
            <person name="Kyrpides N.C."/>
            <person name="Klenk H.P."/>
        </authorList>
    </citation>
    <scope>NUCLEOTIDE SEQUENCE [LARGE SCALE GENOMIC DNA]</scope>
    <source>
        <strain evidence="3">ATCC 51220 / DSM 2926 / LMG 16218 / CuHBu1</strain>
        <plasmid evidence="3">pILYOP01</plasmid>
    </source>
</reference>